<gene>
    <name evidence="9" type="ORF">OSB1V03_LOCUS17195</name>
</gene>
<dbReference type="InterPro" id="IPR041555">
    <property type="entry name" value="MG3"/>
</dbReference>
<dbReference type="PANTHER" id="PTHR11412:SF136">
    <property type="entry name" value="CD109 ANTIGEN"/>
    <property type="match status" value="1"/>
</dbReference>
<dbReference type="EMBL" id="OC874884">
    <property type="protein sequence ID" value="CAD7637993.1"/>
    <property type="molecule type" value="Genomic_DNA"/>
</dbReference>
<name>A0A7R9LAC3_9ACAR</name>
<evidence type="ECO:0000256" key="6">
    <source>
        <dbReference type="ARBA" id="ARBA00078071"/>
    </source>
</evidence>
<dbReference type="SMART" id="SM01359">
    <property type="entry name" value="A2M_N_2"/>
    <property type="match status" value="1"/>
</dbReference>
<keyword evidence="3" id="KW-0325">Glycoprotein</keyword>
<dbReference type="EMBL" id="CAJPIZ010020309">
    <property type="protein sequence ID" value="CAG2117242.1"/>
    <property type="molecule type" value="Genomic_DNA"/>
</dbReference>
<feature type="domain" description="Alpha-2-macroglobulin bait region" evidence="8">
    <location>
        <begin position="440"/>
        <end position="569"/>
    </location>
</feature>
<feature type="region of interest" description="Disordered" evidence="7">
    <location>
        <begin position="637"/>
        <end position="661"/>
    </location>
</feature>
<dbReference type="Pfam" id="PF01835">
    <property type="entry name" value="MG2"/>
    <property type="match status" value="1"/>
</dbReference>
<dbReference type="OrthoDB" id="9998011at2759"/>
<evidence type="ECO:0000256" key="5">
    <source>
        <dbReference type="ARBA" id="ARBA00063781"/>
    </source>
</evidence>
<feature type="non-terminal residue" evidence="9">
    <location>
        <position position="1"/>
    </location>
</feature>
<organism evidence="9">
    <name type="scientific">Medioppia subpectinata</name>
    <dbReference type="NCBI Taxonomy" id="1979941"/>
    <lineage>
        <taxon>Eukaryota</taxon>
        <taxon>Metazoa</taxon>
        <taxon>Ecdysozoa</taxon>
        <taxon>Arthropoda</taxon>
        <taxon>Chelicerata</taxon>
        <taxon>Arachnida</taxon>
        <taxon>Acari</taxon>
        <taxon>Acariformes</taxon>
        <taxon>Sarcoptiformes</taxon>
        <taxon>Oribatida</taxon>
        <taxon>Brachypylina</taxon>
        <taxon>Oppioidea</taxon>
        <taxon>Oppiidae</taxon>
        <taxon>Medioppia</taxon>
    </lineage>
</organism>
<evidence type="ECO:0000256" key="7">
    <source>
        <dbReference type="SAM" id="MobiDB-lite"/>
    </source>
</evidence>
<sequence length="661" mass="72678">TLRPNADYHISVSLYDIPAPIKVMAMVVCPTNKVHTGAYLVFNRAESKVLTLAIGDWPEGPCGLMVKGEGANFTTVYQYELPKQYDQDYNLILQPNPPFEITDEGFTGSAELKYEPKSVMIFIKTNKAMYKPGEKVQLRAVVVNPSLIPQNNIPIDIYIKDGNGKRVIEWTKLYARNGVIAEELQLSGQPVFGNWTIVAEALGRNSTKSFIVSDDVLPTFNVGVVLPTFVAISSASEVVATIKAFDTNGRPVKGDLTLNVRDYHYNTGKYRLKTTIDGTATIPVHLFDNIDLDRPIRASNGVDIKFMAQVRDSLTGKQYNGSNTVMAYNRDVWAELVNKPETYKPGLKYTAIIKVVTQDGKPVADNGPQLTLKYGYSWDSKEWKDKPLVLTPINGLIKVDLFPPKDGGDVMIIKGEYIYPGHFYQLATTKRAESRSGNYLQVTRADTTNITVGQDVKFIATATELITRLVCEVMGRGNIVWAQSMDITTDIRIGYEFSIATTRQMAPTARVMCHYVRPDNQEVVADVLNIAVALVRTPVTVATKPGAMAGVRAEPSVNILGVDVCADDVMNQLKAYVIDPTDSEYFSHVNPGSKTAPEVFADSGAVVLSNGFIQKKPQLADGVVMDDEVVVGQQWVAGPPPASQSSQCQSVSYDCSESRVE</sequence>
<proteinExistence type="predicted"/>
<dbReference type="FunFam" id="2.60.40.1930:FF:000001">
    <property type="entry name" value="CD109 isoform 3"/>
    <property type="match status" value="1"/>
</dbReference>
<dbReference type="Pfam" id="PF17791">
    <property type="entry name" value="MG3"/>
    <property type="match status" value="1"/>
</dbReference>
<dbReference type="Gene3D" id="2.60.40.10">
    <property type="entry name" value="Immunoglobulins"/>
    <property type="match status" value="1"/>
</dbReference>
<evidence type="ECO:0000256" key="4">
    <source>
        <dbReference type="ARBA" id="ARBA00057615"/>
    </source>
</evidence>
<comment type="function">
    <text evidence="4">Binds covalently through a thioester bond to the pathogen surface resulting in pathogen clearance.</text>
</comment>
<protein>
    <recommendedName>
        <fullName evidence="6">TEP1-F</fullName>
    </recommendedName>
</protein>
<dbReference type="PANTHER" id="PTHR11412">
    <property type="entry name" value="MACROGLOBULIN / COMPLEMENT"/>
    <property type="match status" value="1"/>
</dbReference>
<dbReference type="Gene3D" id="2.60.40.1940">
    <property type="match status" value="1"/>
</dbReference>
<comment type="subunit">
    <text evidence="5">Heterodimer of a TEP1-N chain and an TEP1-C chain non-covalently linked. Forms a complex composed of TEP1-N and TEP1-C heterodimer, LRIM1 and APL1C; the interaction stabilizes TEP1-N and TEP1-C heterodimer, prevents its binding to tissues while circulating in the hemolymph and protects the thioester bond from hydrolysis. Mature TEP1 and to a lesser extent full-length TEP1 interact with SPCLIP1; the interaction is induced by microbial infection.</text>
</comment>
<dbReference type="Proteomes" id="UP000759131">
    <property type="component" value="Unassembled WGS sequence"/>
</dbReference>
<dbReference type="InterPro" id="IPR050473">
    <property type="entry name" value="A2M/Complement_sys"/>
</dbReference>
<dbReference type="InterPro" id="IPR013783">
    <property type="entry name" value="Ig-like_fold"/>
</dbReference>
<evidence type="ECO:0000256" key="1">
    <source>
        <dbReference type="ARBA" id="ARBA00022729"/>
    </source>
</evidence>
<dbReference type="Pfam" id="PF07703">
    <property type="entry name" value="A2M_BRD"/>
    <property type="match status" value="1"/>
</dbReference>
<keyword evidence="1" id="KW-0732">Signal</keyword>
<evidence type="ECO:0000313" key="9">
    <source>
        <dbReference type="EMBL" id="CAD7637993.1"/>
    </source>
</evidence>
<keyword evidence="10" id="KW-1185">Reference proteome</keyword>
<dbReference type="Gene3D" id="2.60.40.1930">
    <property type="match status" value="2"/>
</dbReference>
<evidence type="ECO:0000259" key="8">
    <source>
        <dbReference type="SMART" id="SM01359"/>
    </source>
</evidence>
<keyword evidence="2" id="KW-0882">Thioester bond</keyword>
<evidence type="ECO:0000256" key="2">
    <source>
        <dbReference type="ARBA" id="ARBA00022966"/>
    </source>
</evidence>
<evidence type="ECO:0000256" key="3">
    <source>
        <dbReference type="ARBA" id="ARBA00023180"/>
    </source>
</evidence>
<accession>A0A7R9LAC3</accession>
<dbReference type="AlphaFoldDB" id="A0A7R9LAC3"/>
<reference evidence="9" key="1">
    <citation type="submission" date="2020-11" db="EMBL/GenBank/DDBJ databases">
        <authorList>
            <person name="Tran Van P."/>
        </authorList>
    </citation>
    <scope>NUCLEOTIDE SEQUENCE</scope>
</reference>
<evidence type="ECO:0000313" key="10">
    <source>
        <dbReference type="Proteomes" id="UP000759131"/>
    </source>
</evidence>
<dbReference type="InterPro" id="IPR002890">
    <property type="entry name" value="MG2"/>
</dbReference>
<dbReference type="GO" id="GO:0004866">
    <property type="term" value="F:endopeptidase inhibitor activity"/>
    <property type="evidence" value="ECO:0007669"/>
    <property type="project" value="InterPro"/>
</dbReference>
<feature type="compositionally biased region" description="Low complexity" evidence="7">
    <location>
        <begin position="643"/>
        <end position="652"/>
    </location>
</feature>
<dbReference type="InterPro" id="IPR011625">
    <property type="entry name" value="A2M_N_BRD"/>
</dbReference>